<dbReference type="GO" id="GO:0005524">
    <property type="term" value="F:ATP binding"/>
    <property type="evidence" value="ECO:0007669"/>
    <property type="project" value="UniProtKB-UniRule"/>
</dbReference>
<evidence type="ECO:0000256" key="9">
    <source>
        <dbReference type="ARBA" id="ARBA00048366"/>
    </source>
</evidence>
<dbReference type="GO" id="GO:0003725">
    <property type="term" value="F:double-stranded RNA binding"/>
    <property type="evidence" value="ECO:0007669"/>
    <property type="project" value="InterPro"/>
</dbReference>
<dbReference type="InterPro" id="IPR005145">
    <property type="entry name" value="Sua5_C"/>
</dbReference>
<dbReference type="GO" id="GO:0000049">
    <property type="term" value="F:tRNA binding"/>
    <property type="evidence" value="ECO:0007669"/>
    <property type="project" value="TreeGrafter"/>
</dbReference>
<gene>
    <name evidence="10" type="primary">coaE</name>
    <name evidence="13" type="ORF">SAMN02745114_00108</name>
</gene>
<dbReference type="FunFam" id="3.90.870.10:FF:000009">
    <property type="entry name" value="Threonylcarbamoyl-AMP synthase, putative"/>
    <property type="match status" value="1"/>
</dbReference>
<proteinExistence type="inferred from homology"/>
<name>A0A1T4JUM0_9FIRM</name>
<dbReference type="GO" id="GO:0004140">
    <property type="term" value="F:dephospho-CoA kinase activity"/>
    <property type="evidence" value="ECO:0007669"/>
    <property type="project" value="UniProtKB-UniRule"/>
</dbReference>
<comment type="subcellular location">
    <subcellularLocation>
        <location evidence="1 10">Cytoplasm</location>
    </subcellularLocation>
</comment>
<dbReference type="GO" id="GO:0015937">
    <property type="term" value="P:coenzyme A biosynthetic process"/>
    <property type="evidence" value="ECO:0007669"/>
    <property type="project" value="UniProtKB-UniRule"/>
</dbReference>
<keyword evidence="5" id="KW-0819">tRNA processing</keyword>
<evidence type="ECO:0000256" key="7">
    <source>
        <dbReference type="ARBA" id="ARBA00022741"/>
    </source>
</evidence>
<dbReference type="UniPathway" id="UPA00241">
    <property type="reaction ID" value="UER00356"/>
</dbReference>
<dbReference type="PANTHER" id="PTHR17490:SF16">
    <property type="entry name" value="THREONYLCARBAMOYL-AMP SYNTHASE"/>
    <property type="match status" value="1"/>
</dbReference>
<dbReference type="SUPFAM" id="SSF55821">
    <property type="entry name" value="YrdC/RibB"/>
    <property type="match status" value="1"/>
</dbReference>
<dbReference type="NCBIfam" id="TIGR00152">
    <property type="entry name" value="dephospho-CoA kinase"/>
    <property type="match status" value="1"/>
</dbReference>
<dbReference type="SUPFAM" id="SSF52540">
    <property type="entry name" value="P-loop containing nucleoside triphosphate hydrolases"/>
    <property type="match status" value="1"/>
</dbReference>
<evidence type="ECO:0000256" key="3">
    <source>
        <dbReference type="ARBA" id="ARBA00022490"/>
    </source>
</evidence>
<dbReference type="Gene3D" id="3.90.870.10">
    <property type="entry name" value="DHBP synthase"/>
    <property type="match status" value="1"/>
</dbReference>
<dbReference type="Gene3D" id="3.40.50.300">
    <property type="entry name" value="P-loop containing nucleotide triphosphate hydrolases"/>
    <property type="match status" value="1"/>
</dbReference>
<evidence type="ECO:0000313" key="13">
    <source>
        <dbReference type="EMBL" id="SJZ33767.1"/>
    </source>
</evidence>
<keyword evidence="14" id="KW-1185">Reference proteome</keyword>
<comment type="similarity">
    <text evidence="2">Belongs to the SUA5 family.</text>
</comment>
<dbReference type="Proteomes" id="UP000190657">
    <property type="component" value="Unassembled WGS sequence"/>
</dbReference>
<reference evidence="13 14" key="1">
    <citation type="submission" date="2017-02" db="EMBL/GenBank/DDBJ databases">
        <authorList>
            <person name="Peterson S.W."/>
        </authorList>
    </citation>
    <scope>NUCLEOTIDE SEQUENCE [LARGE SCALE GENOMIC DNA]</scope>
    <source>
        <strain evidence="13 14">ATCC 51222</strain>
    </source>
</reference>
<keyword evidence="4 10" id="KW-0808">Transferase</keyword>
<dbReference type="Gene3D" id="3.40.50.11030">
    <property type="entry name" value="Threonylcarbamoyl-AMP synthase, C-terminal domain"/>
    <property type="match status" value="1"/>
</dbReference>
<comment type="catalytic activity">
    <reaction evidence="10">
        <text>3'-dephospho-CoA + ATP = ADP + CoA + H(+)</text>
        <dbReference type="Rhea" id="RHEA:18245"/>
        <dbReference type="ChEBI" id="CHEBI:15378"/>
        <dbReference type="ChEBI" id="CHEBI:30616"/>
        <dbReference type="ChEBI" id="CHEBI:57287"/>
        <dbReference type="ChEBI" id="CHEBI:57328"/>
        <dbReference type="ChEBI" id="CHEBI:456216"/>
        <dbReference type="EC" id="2.7.1.24"/>
    </reaction>
</comment>
<keyword evidence="7 10" id="KW-0547">Nucleotide-binding</keyword>
<dbReference type="Pfam" id="PF03481">
    <property type="entry name" value="Sua5_C"/>
    <property type="match status" value="1"/>
</dbReference>
<dbReference type="EMBL" id="FUWW01000001">
    <property type="protein sequence ID" value="SJZ33767.1"/>
    <property type="molecule type" value="Genomic_DNA"/>
</dbReference>
<evidence type="ECO:0000256" key="1">
    <source>
        <dbReference type="ARBA" id="ARBA00004496"/>
    </source>
</evidence>
<evidence type="ECO:0000256" key="2">
    <source>
        <dbReference type="ARBA" id="ARBA00007663"/>
    </source>
</evidence>
<dbReference type="PROSITE" id="PS51163">
    <property type="entry name" value="YRDC"/>
    <property type="match status" value="1"/>
</dbReference>
<feature type="domain" description="YrdC-like" evidence="12">
    <location>
        <begin position="10"/>
        <end position="196"/>
    </location>
</feature>
<dbReference type="InterPro" id="IPR038385">
    <property type="entry name" value="Sua5/YwlC_C"/>
</dbReference>
<dbReference type="InterPro" id="IPR017945">
    <property type="entry name" value="DHBP_synth_RibB-like_a/b_dom"/>
</dbReference>
<evidence type="ECO:0000256" key="10">
    <source>
        <dbReference type="HAMAP-Rule" id="MF_00376"/>
    </source>
</evidence>
<comment type="pathway">
    <text evidence="10">Cofactor biosynthesis; coenzyme A biosynthesis; CoA from (R)-pantothenate: step 5/5.</text>
</comment>
<keyword evidence="6" id="KW-0548">Nucleotidyltransferase</keyword>
<sequence>MNTKLFGTSEYDIAEAGKMIAQGKLVAFPTETVYGLGADALNDEAVHNIYRAKGRPSDNPLIVHIAEKEDIVPLVKEVTPKAKALIDAFFPAPLTIILNKSDKVGKVVSGGLDTVAVRMPKNEIARKLIKASGCPIAAPSANTSGLPSPTRVKYVIDDMMGKIDGIIDGGDCEYGVESTVITLATDVPTLLRPGAITKEMIEAVIGEITVAPAVLEGMKNDEVAASPGMKYKHYAPKAKVVIVNADKKTYEDFVNSRKDAFALCFDDDEVTIPKVTFGKENDDLSQAKELFDALRELDEMGAKKVYARIPHKDGVGMAVYNRLIRAAAFCIIDLTKPFTVGLTGPTGAGKSYVCEIFRQKGFKVIDCDKIAHELTAKNAPILAELASEFGEDVVKDGELDRKLLASRAFDTAEHTKKLNAILHPAIIKRCKEEANGLTVLDASQLFEANLQNDCYKVIGVLADDDIRIKRIVVRDNITEQQARLRMSAQLDRDYFIDNCDYIIYNNGEDVAVQTDNILEVIL</sequence>
<evidence type="ECO:0000256" key="8">
    <source>
        <dbReference type="ARBA" id="ARBA00022840"/>
    </source>
</evidence>
<dbReference type="GO" id="GO:0008033">
    <property type="term" value="P:tRNA processing"/>
    <property type="evidence" value="ECO:0007669"/>
    <property type="project" value="UniProtKB-KW"/>
</dbReference>
<dbReference type="CDD" id="cd02022">
    <property type="entry name" value="DPCK"/>
    <property type="match status" value="1"/>
</dbReference>
<keyword evidence="10" id="KW-0418">Kinase</keyword>
<dbReference type="InterPro" id="IPR006070">
    <property type="entry name" value="Sua5-like_dom"/>
</dbReference>
<dbReference type="AlphaFoldDB" id="A0A1T4JUM0"/>
<protein>
    <recommendedName>
        <fullName evidence="10 11">Dephospho-CoA kinase</fullName>
        <ecNumber evidence="10 11">2.7.1.24</ecNumber>
    </recommendedName>
    <alternativeName>
        <fullName evidence="10">Dephosphocoenzyme A kinase</fullName>
    </alternativeName>
</protein>
<dbReference type="HAMAP" id="MF_00376">
    <property type="entry name" value="Dephospho_CoA_kinase"/>
    <property type="match status" value="1"/>
</dbReference>
<dbReference type="GO" id="GO:0006450">
    <property type="term" value="P:regulation of translational fidelity"/>
    <property type="evidence" value="ECO:0007669"/>
    <property type="project" value="TreeGrafter"/>
</dbReference>
<dbReference type="InterPro" id="IPR027417">
    <property type="entry name" value="P-loop_NTPase"/>
</dbReference>
<dbReference type="InterPro" id="IPR001977">
    <property type="entry name" value="Depp_CoAkinase"/>
</dbReference>
<dbReference type="InterPro" id="IPR050156">
    <property type="entry name" value="TC-AMP_synthase_SUA5"/>
</dbReference>
<feature type="binding site" evidence="10">
    <location>
        <begin position="347"/>
        <end position="352"/>
    </location>
    <ligand>
        <name>ATP</name>
        <dbReference type="ChEBI" id="CHEBI:30616"/>
    </ligand>
</feature>
<dbReference type="PROSITE" id="PS51219">
    <property type="entry name" value="DPCK"/>
    <property type="match status" value="1"/>
</dbReference>
<dbReference type="Pfam" id="PF01121">
    <property type="entry name" value="CoaE"/>
    <property type="match status" value="1"/>
</dbReference>
<dbReference type="RefSeq" id="WP_159443362.1">
    <property type="nucleotide sequence ID" value="NZ_FUWW01000001.1"/>
</dbReference>
<keyword evidence="8 10" id="KW-0067">ATP-binding</keyword>
<dbReference type="GO" id="GO:0061710">
    <property type="term" value="F:L-threonylcarbamoyladenylate synthase"/>
    <property type="evidence" value="ECO:0007669"/>
    <property type="project" value="UniProtKB-EC"/>
</dbReference>
<keyword evidence="10" id="KW-0173">Coenzyme A biosynthesis</keyword>
<organism evidence="13 14">
    <name type="scientific">Eubacterium coprostanoligenes</name>
    <dbReference type="NCBI Taxonomy" id="290054"/>
    <lineage>
        <taxon>Bacteria</taxon>
        <taxon>Bacillati</taxon>
        <taxon>Bacillota</taxon>
        <taxon>Clostridia</taxon>
        <taxon>Eubacteriales</taxon>
        <taxon>Eubacteriaceae</taxon>
        <taxon>Eubacterium</taxon>
    </lineage>
</organism>
<dbReference type="PANTHER" id="PTHR17490">
    <property type="entry name" value="SUA5"/>
    <property type="match status" value="1"/>
</dbReference>
<evidence type="ECO:0000256" key="5">
    <source>
        <dbReference type="ARBA" id="ARBA00022694"/>
    </source>
</evidence>
<keyword evidence="3 10" id="KW-0963">Cytoplasm</keyword>
<evidence type="ECO:0000256" key="4">
    <source>
        <dbReference type="ARBA" id="ARBA00022679"/>
    </source>
</evidence>
<comment type="catalytic activity">
    <reaction evidence="9">
        <text>L-threonine + hydrogencarbonate + ATP = L-threonylcarbamoyladenylate + diphosphate + H2O</text>
        <dbReference type="Rhea" id="RHEA:36407"/>
        <dbReference type="ChEBI" id="CHEBI:15377"/>
        <dbReference type="ChEBI" id="CHEBI:17544"/>
        <dbReference type="ChEBI" id="CHEBI:30616"/>
        <dbReference type="ChEBI" id="CHEBI:33019"/>
        <dbReference type="ChEBI" id="CHEBI:57926"/>
        <dbReference type="ChEBI" id="CHEBI:73682"/>
        <dbReference type="EC" id="2.7.7.87"/>
    </reaction>
</comment>
<dbReference type="STRING" id="290054.SAMN02745114_00108"/>
<evidence type="ECO:0000256" key="11">
    <source>
        <dbReference type="NCBIfam" id="TIGR00152"/>
    </source>
</evidence>
<accession>A0A1T4JUM0</accession>
<dbReference type="GO" id="GO:0005737">
    <property type="term" value="C:cytoplasm"/>
    <property type="evidence" value="ECO:0007669"/>
    <property type="project" value="UniProtKB-SubCell"/>
</dbReference>
<dbReference type="Pfam" id="PF01300">
    <property type="entry name" value="Sua5_yciO_yrdC"/>
    <property type="match status" value="1"/>
</dbReference>
<dbReference type="OrthoDB" id="9814580at2"/>
<evidence type="ECO:0000313" key="14">
    <source>
        <dbReference type="Proteomes" id="UP000190657"/>
    </source>
</evidence>
<dbReference type="EC" id="2.7.1.24" evidence="10 11"/>
<comment type="similarity">
    <text evidence="10">Belongs to the CoaE family.</text>
</comment>
<comment type="function">
    <text evidence="10">Catalyzes the phosphorylation of the 3'-hydroxyl group of dephosphocoenzyme A to form coenzyme A.</text>
</comment>
<dbReference type="NCBIfam" id="TIGR00057">
    <property type="entry name" value="L-threonylcarbamoyladenylate synthase"/>
    <property type="match status" value="1"/>
</dbReference>
<evidence type="ECO:0000259" key="12">
    <source>
        <dbReference type="PROSITE" id="PS51163"/>
    </source>
</evidence>
<evidence type="ECO:0000256" key="6">
    <source>
        <dbReference type="ARBA" id="ARBA00022695"/>
    </source>
</evidence>